<feature type="compositionally biased region" description="Low complexity" evidence="9">
    <location>
        <begin position="18"/>
        <end position="29"/>
    </location>
</feature>
<dbReference type="InterPro" id="IPR027786">
    <property type="entry name" value="Nse4/EID"/>
</dbReference>
<gene>
    <name evidence="12" type="ORF">UA08_00657</name>
</gene>
<dbReference type="STRING" id="1441469.A0A225BCQ0"/>
<dbReference type="PANTHER" id="PTHR16140">
    <property type="entry name" value="NON-STRUCTURAL MAINTENANCE OF CHROMOSOMES ELEMENT 4"/>
    <property type="match status" value="1"/>
</dbReference>
<name>A0A225BCQ0_TALAT</name>
<dbReference type="PANTHER" id="PTHR16140:SF0">
    <property type="entry name" value="NON-STRUCTURAL MAINTENANCE OF CHROMOSOMES ELEMENT 4"/>
    <property type="match status" value="1"/>
</dbReference>
<dbReference type="GO" id="GO:0030915">
    <property type="term" value="C:Smc5-Smc6 complex"/>
    <property type="evidence" value="ECO:0007669"/>
    <property type="project" value="UniProtKB-UniRule"/>
</dbReference>
<feature type="compositionally biased region" description="Low complexity" evidence="9">
    <location>
        <begin position="50"/>
        <end position="66"/>
    </location>
</feature>
<feature type="compositionally biased region" description="Polar residues" evidence="9">
    <location>
        <begin position="1"/>
        <end position="12"/>
    </location>
</feature>
<keyword evidence="8" id="KW-0175">Coiled coil</keyword>
<dbReference type="GO" id="GO:0006281">
    <property type="term" value="P:DNA repair"/>
    <property type="evidence" value="ECO:0007669"/>
    <property type="project" value="UniProtKB-UniRule"/>
</dbReference>
<organism evidence="12 13">
    <name type="scientific">Talaromyces atroroseus</name>
    <dbReference type="NCBI Taxonomy" id="1441469"/>
    <lineage>
        <taxon>Eukaryota</taxon>
        <taxon>Fungi</taxon>
        <taxon>Dikarya</taxon>
        <taxon>Ascomycota</taxon>
        <taxon>Pezizomycotina</taxon>
        <taxon>Eurotiomycetes</taxon>
        <taxon>Eurotiomycetidae</taxon>
        <taxon>Eurotiales</taxon>
        <taxon>Trichocomaceae</taxon>
        <taxon>Talaromyces</taxon>
        <taxon>Talaromyces sect. Trachyspermi</taxon>
    </lineage>
</organism>
<keyword evidence="13" id="KW-1185">Reference proteome</keyword>
<evidence type="ECO:0000256" key="5">
    <source>
        <dbReference type="ARBA" id="ARBA00023204"/>
    </source>
</evidence>
<dbReference type="Gene3D" id="1.25.40.20">
    <property type="entry name" value="Ankyrin repeat-containing domain"/>
    <property type="match status" value="1"/>
</dbReference>
<feature type="region of interest" description="Disordered" evidence="9">
    <location>
        <begin position="1"/>
        <end position="109"/>
    </location>
</feature>
<evidence type="ECO:0000313" key="12">
    <source>
        <dbReference type="EMBL" id="OKL64705.1"/>
    </source>
</evidence>
<dbReference type="InterPro" id="IPR014854">
    <property type="entry name" value="Nse4_C"/>
</dbReference>
<dbReference type="Pfam" id="PF15412">
    <property type="entry name" value="Nse4-Nse3_bdg"/>
    <property type="match status" value="1"/>
</dbReference>
<feature type="compositionally biased region" description="Polar residues" evidence="9">
    <location>
        <begin position="75"/>
        <end position="95"/>
    </location>
</feature>
<feature type="coiled-coil region" evidence="8">
    <location>
        <begin position="109"/>
        <end position="136"/>
    </location>
</feature>
<keyword evidence="5 7" id="KW-0234">DNA repair</keyword>
<dbReference type="EMBL" id="LFMY01000001">
    <property type="protein sequence ID" value="OKL64705.1"/>
    <property type="molecule type" value="Genomic_DNA"/>
</dbReference>
<comment type="caution">
    <text evidence="12">The sequence shown here is derived from an EMBL/GenBank/DDBJ whole genome shotgun (WGS) entry which is preliminary data.</text>
</comment>
<evidence type="ECO:0000259" key="11">
    <source>
        <dbReference type="Pfam" id="PF15412"/>
    </source>
</evidence>
<dbReference type="InterPro" id="IPR029225">
    <property type="entry name" value="Nse4_Nse3-bd"/>
</dbReference>
<dbReference type="OrthoDB" id="361242at2759"/>
<keyword evidence="4 7" id="KW-0233">DNA recombination</keyword>
<proteinExistence type="inferred from homology"/>
<sequence>MAPIRHSQNYPDNEQPHSSSSEDSLSATSSDKENYNHGRRKVAKRKSDYAMSSAANNPASNASASNSKRRRLADLQTNAESTQSSQYQPRTSQRPVTDYYDPDQDVGERREIRKSLRDLTRDLNDYRNEYLQAGNKGIINTIQKANELFTRVKQTSDATVDSQLLVNAADLSYKKSAQLALGGATTGIDVDEFVSKCMSFMSRGPVNDSSTIPSSTQRRAQNRNNGNESDGDDVDDTLNWDWLGRAACFPHNARPSLSGFLLGPLSIEKRTRQLTQHRAANRIDTSRVIQPQDLREEDLDTQETSNLTAMCSSINKLLRDKQEESMAAVNNELSTSAEDPPQEEIQRVMDKHSIADDGGIPLFRFCINPRSFGQSVENLFYISFLIRDGNIGVSQDSRGLPTLQSARPYPPSEAQGRGIEKHQIIFSLDFELWQDLIDSFNIKESIIPHRDDEVYQRQNQHGSGFGHGGGNGFLEKAIKEHVVELLLTRGLESEDKDGNGETALSLAARNGHQVIADMRQRASPGLRSFSHAKANTTEA</sequence>
<feature type="domain" description="Non-structural maintenance of chromosome element 4 C-terminal" evidence="10">
    <location>
        <begin position="359"/>
        <end position="447"/>
    </location>
</feature>
<evidence type="ECO:0000256" key="9">
    <source>
        <dbReference type="SAM" id="MobiDB-lite"/>
    </source>
</evidence>
<evidence type="ECO:0000256" key="2">
    <source>
        <dbReference type="ARBA" id="ARBA00008997"/>
    </source>
</evidence>
<dbReference type="GO" id="GO:0006310">
    <property type="term" value="P:DNA recombination"/>
    <property type="evidence" value="ECO:0007669"/>
    <property type="project" value="UniProtKB-UniRule"/>
</dbReference>
<evidence type="ECO:0000256" key="4">
    <source>
        <dbReference type="ARBA" id="ARBA00023172"/>
    </source>
</evidence>
<protein>
    <recommendedName>
        <fullName evidence="7">Non-structural maintenance of chromosomes element 4</fullName>
    </recommendedName>
</protein>
<dbReference type="Proteomes" id="UP000214365">
    <property type="component" value="Unassembled WGS sequence"/>
</dbReference>
<evidence type="ECO:0000256" key="6">
    <source>
        <dbReference type="ARBA" id="ARBA00023242"/>
    </source>
</evidence>
<reference evidence="12 13" key="1">
    <citation type="submission" date="2015-06" db="EMBL/GenBank/DDBJ databases">
        <title>Talaromyces atroroseus IBT 11181 draft genome.</title>
        <authorList>
            <person name="Rasmussen K.B."/>
            <person name="Rasmussen S."/>
            <person name="Petersen B."/>
            <person name="Sicheritz-Ponten T."/>
            <person name="Mortensen U.H."/>
            <person name="Thrane U."/>
        </authorList>
    </citation>
    <scope>NUCLEOTIDE SEQUENCE [LARGE SCALE GENOMIC DNA]</scope>
    <source>
        <strain evidence="12 13">IBT 11181</strain>
    </source>
</reference>
<feature type="region of interest" description="Disordered" evidence="9">
    <location>
        <begin position="204"/>
        <end position="234"/>
    </location>
</feature>
<evidence type="ECO:0000256" key="7">
    <source>
        <dbReference type="RuleBase" id="RU365071"/>
    </source>
</evidence>
<feature type="domain" description="Nse4/EID protein Nse3/MAGE-binding" evidence="11">
    <location>
        <begin position="161"/>
        <end position="204"/>
    </location>
</feature>
<keyword evidence="6 7" id="KW-0539">Nucleus</keyword>
<comment type="subcellular location">
    <subcellularLocation>
        <location evidence="1 7">Nucleus</location>
    </subcellularLocation>
</comment>
<dbReference type="AlphaFoldDB" id="A0A225BCQ0"/>
<keyword evidence="3 7" id="KW-0227">DNA damage</keyword>
<evidence type="ECO:0000259" key="10">
    <source>
        <dbReference type="Pfam" id="PF08743"/>
    </source>
</evidence>
<dbReference type="RefSeq" id="XP_020124826.1">
    <property type="nucleotide sequence ID" value="XM_020260487.1"/>
</dbReference>
<accession>A0A225BCQ0</accession>
<comment type="similarity">
    <text evidence="2 7">Belongs to the NSE4 family.</text>
</comment>
<dbReference type="GO" id="GO:0005634">
    <property type="term" value="C:nucleus"/>
    <property type="evidence" value="ECO:0007669"/>
    <property type="project" value="UniProtKB-SubCell"/>
</dbReference>
<dbReference type="GeneID" id="31000412"/>
<comment type="function">
    <text evidence="7">Component of the SMC5-SMC6 complex, that promotes sister chromatid alignment after DNA damage and facilitates double-stranded DNA breaks (DSBs) repair via homologous recombination between sister chromatids.</text>
</comment>
<evidence type="ECO:0000256" key="8">
    <source>
        <dbReference type="SAM" id="Coils"/>
    </source>
</evidence>
<dbReference type="InterPro" id="IPR036770">
    <property type="entry name" value="Ankyrin_rpt-contain_sf"/>
</dbReference>
<evidence type="ECO:0000313" key="13">
    <source>
        <dbReference type="Proteomes" id="UP000214365"/>
    </source>
</evidence>
<evidence type="ECO:0000256" key="3">
    <source>
        <dbReference type="ARBA" id="ARBA00022763"/>
    </source>
</evidence>
<evidence type="ECO:0000256" key="1">
    <source>
        <dbReference type="ARBA" id="ARBA00004123"/>
    </source>
</evidence>
<feature type="compositionally biased region" description="Polar residues" evidence="9">
    <location>
        <begin position="207"/>
        <end position="228"/>
    </location>
</feature>
<dbReference type="Pfam" id="PF08743">
    <property type="entry name" value="Nse4_C"/>
    <property type="match status" value="1"/>
</dbReference>
<comment type="subunit">
    <text evidence="7">Component of the SMC5-SMC6 complex.</text>
</comment>